<sequence length="105" mass="11569">MDLNPKMLDDIMKKAESIYRKDTKSHKFVAVLIHAQSTLTSCGGAFSVDIAWGSTMAYSLSLDVNCCPWEAGILMPEVSRLEEPVLLLLSMDAFKGKGRGKVCKE</sequence>
<dbReference type="OrthoDB" id="8799149at2759"/>
<reference evidence="1" key="1">
    <citation type="journal article" date="2023" name="Science">
        <title>Genome structures resolve the early diversification of teleost fishes.</title>
        <authorList>
            <person name="Parey E."/>
            <person name="Louis A."/>
            <person name="Montfort J."/>
            <person name="Bouchez O."/>
            <person name="Roques C."/>
            <person name="Iampietro C."/>
            <person name="Lluch J."/>
            <person name="Castinel A."/>
            <person name="Donnadieu C."/>
            <person name="Desvignes T."/>
            <person name="Floi Bucao C."/>
            <person name="Jouanno E."/>
            <person name="Wen M."/>
            <person name="Mejri S."/>
            <person name="Dirks R."/>
            <person name="Jansen H."/>
            <person name="Henkel C."/>
            <person name="Chen W.J."/>
            <person name="Zahm M."/>
            <person name="Cabau C."/>
            <person name="Klopp C."/>
            <person name="Thompson A.W."/>
            <person name="Robinson-Rechavi M."/>
            <person name="Braasch I."/>
            <person name="Lecointre G."/>
            <person name="Bobe J."/>
            <person name="Postlethwait J.H."/>
            <person name="Berthelot C."/>
            <person name="Roest Crollius H."/>
            <person name="Guiguen Y."/>
        </authorList>
    </citation>
    <scope>NUCLEOTIDE SEQUENCE</scope>
    <source>
        <strain evidence="1">WJC10195</strain>
    </source>
</reference>
<comment type="caution">
    <text evidence="1">The sequence shown here is derived from an EMBL/GenBank/DDBJ whole genome shotgun (WGS) entry which is preliminary data.</text>
</comment>
<accession>A0A9Q1G6P3</accession>
<dbReference type="AlphaFoldDB" id="A0A9Q1G6P3"/>
<protein>
    <submittedName>
        <fullName evidence="1">Uncharacterized protein</fullName>
    </submittedName>
</protein>
<keyword evidence="2" id="KW-1185">Reference proteome</keyword>
<evidence type="ECO:0000313" key="2">
    <source>
        <dbReference type="Proteomes" id="UP001152622"/>
    </source>
</evidence>
<organism evidence="1 2">
    <name type="scientific">Synaphobranchus kaupii</name>
    <name type="common">Kaup's arrowtooth eel</name>
    <dbReference type="NCBI Taxonomy" id="118154"/>
    <lineage>
        <taxon>Eukaryota</taxon>
        <taxon>Metazoa</taxon>
        <taxon>Chordata</taxon>
        <taxon>Craniata</taxon>
        <taxon>Vertebrata</taxon>
        <taxon>Euteleostomi</taxon>
        <taxon>Actinopterygii</taxon>
        <taxon>Neopterygii</taxon>
        <taxon>Teleostei</taxon>
        <taxon>Anguilliformes</taxon>
        <taxon>Synaphobranchidae</taxon>
        <taxon>Synaphobranchus</taxon>
    </lineage>
</organism>
<evidence type="ECO:0000313" key="1">
    <source>
        <dbReference type="EMBL" id="KAJ8376033.1"/>
    </source>
</evidence>
<dbReference type="EMBL" id="JAINUF010000002">
    <property type="protein sequence ID" value="KAJ8376033.1"/>
    <property type="molecule type" value="Genomic_DNA"/>
</dbReference>
<name>A0A9Q1G6P3_SYNKA</name>
<proteinExistence type="predicted"/>
<gene>
    <name evidence="1" type="ORF">SKAU_G00066130</name>
</gene>
<dbReference type="Proteomes" id="UP001152622">
    <property type="component" value="Chromosome 2"/>
</dbReference>